<comment type="caution">
    <text evidence="1">The sequence shown here is derived from an EMBL/GenBank/DDBJ whole genome shotgun (WGS) entry which is preliminary data.</text>
</comment>
<feature type="non-terminal residue" evidence="1">
    <location>
        <position position="1"/>
    </location>
</feature>
<name>A0ACB8XBX3_9TELE</name>
<sequence length="1633" mass="185510">GCNPFAQTGRSKLQNKRASLNQQIIKQMRMRAGAENLLKATSNNKVKDMVLLELSYVNSNLQLLMGQLEGLNSSVEVYQSTQEIANIPLIALGLKETKEVDFSTFFKDFILEHYSEDGNNYEDEIADLMDLRQWHDFQRRACRTPSRNEAGVELLAKYFSHLPLVESRFFSPNRQAGIFFTWYDSFTGVPVCQQNLSLEKASILFNMSALYSQIGTRSDRQTIVGLEEAISSFQKAAGILNHLKETFTHTPSYDMSPAMLSMLIRMMVAQAQECLFEKTALPGIRNQFSTLMKMAQEAAKVSEIYDQVHQSMIQTPIKDNVPFFWSTMSQMKTNHYRSMAHYFAASALLDHQLGPSDDEDQQEKTLSQVYDRLPEGGSPLDILKSKDERERIGRAHIRRAILGHEEALRIYGLCHHLNKLDVLQDILKAGHQRSLNKCTENESEEEFTDYMEAPDIIRTAKTEHKAEMEVPAATKVKVTDFFQRLGPLSFFSAKQRWTAPRTIRLRPEDRDLGFTLKGETPVQVVSLDPLCQAAADGLKEGDYIVAVGDTDCKWMGVSDVVRLLKDVNEEGIDIQVVSMMDSNPPMPTKSATFCGNLPKTYSMICLAYDDNDKNPKSRKVTKKSSFMSWGLKNKLKSASTLSLPTADNSGALPWNKPCPTFPSSSSYNDSALLTDRGDSSTERHRSLSAFPQVGKDVVAKKHIAHGLIPAASIAPKPAVPRTPPPRSPNPSPERPRSALAAAILSSSLTGQTWAIPPARPRSLSESYQSDSFISEPNISTALYTRDRWSEDLASRPRLSSPEHTEEELEDKEEEVENEEDREEHVYQTLDRQENCSVTEPVYAVSLKPKVRSCRKTSLICAHKFLTRVLKSTPQLTQMSGRRVPSPDFNEETSVQSPEASNDSFKKKASFRKSPGGQKEHVPRRCSKKYVHVLLLKVFTLPVSATPHILTTDHPSQPSQAKNLKHPVQLTLEPSQAYSEVRRKVQRELVPENNTRTVDKQRLMEERLQQLEQEVSQTAANLRPSAGKVEETLEIFRGSQAELQNLRQHAQELVDENDALKLTVHRLNVELSRYQTRFRPLSKQETQESRISGLPKTGSPPPWLLDMKYLSPLLLAYEDRMSEKDALLQTTEEEVNRLRVHVEEVIKENERLHDEIHNIGGVSQKDCHQLQQQAFLVLQENQVLIDQLEAQYVKAKASHSRHSSEVSKVSKQLMLLEVEKQHLQEELEKSRMEAGKNMREVQVLQARLKDAVTWDEHCNIAGNLRRQLEQQESKNKSEMDQLLVRLSSLQEENRSLALDKANLSADIKRVEAELELTKQATRKTERRMSVLKRQKEECVLKEENTRHYMGAVISVAEHISQERDQLLQMASVLQKEKQGFISRILNNTVRFGKLQEEVKDYVDGRYHEFRQAVWRTCWLEQCQTIQGQHVSQIAMFSRPSPHAQQNTKFPTILLATGEVYRRQASTRLAVLEEAAEGRTASYQREILHLQRLLRERQEAEERLLQSKRPLPPGVSCALQPLLNVCFTEVEEELEVVWQAATRENQQIKENLLDSKFTENLHRLAAPGSLSPGWPSHAPDEAAASTQNQAPSPEPLLFTSQQNAGLQRRSAFKSDSDHQINSLDEKHKHGLDFYC</sequence>
<gene>
    <name evidence="1" type="ORF">L3Q82_008788</name>
</gene>
<organism evidence="1 2">
    <name type="scientific">Scortum barcoo</name>
    <name type="common">barcoo grunter</name>
    <dbReference type="NCBI Taxonomy" id="214431"/>
    <lineage>
        <taxon>Eukaryota</taxon>
        <taxon>Metazoa</taxon>
        <taxon>Chordata</taxon>
        <taxon>Craniata</taxon>
        <taxon>Vertebrata</taxon>
        <taxon>Euteleostomi</taxon>
        <taxon>Actinopterygii</taxon>
        <taxon>Neopterygii</taxon>
        <taxon>Teleostei</taxon>
        <taxon>Neoteleostei</taxon>
        <taxon>Acanthomorphata</taxon>
        <taxon>Eupercaria</taxon>
        <taxon>Centrarchiformes</taxon>
        <taxon>Terapontoidei</taxon>
        <taxon>Terapontidae</taxon>
        <taxon>Scortum</taxon>
    </lineage>
</organism>
<keyword evidence="2" id="KW-1185">Reference proteome</keyword>
<protein>
    <submittedName>
        <fullName evidence="1">Uncharacterized protein</fullName>
    </submittedName>
</protein>
<dbReference type="Proteomes" id="UP000831701">
    <property type="component" value="Chromosome 1"/>
</dbReference>
<evidence type="ECO:0000313" key="1">
    <source>
        <dbReference type="EMBL" id="KAI3377628.1"/>
    </source>
</evidence>
<accession>A0ACB8XBX3</accession>
<proteinExistence type="predicted"/>
<reference evidence="1" key="1">
    <citation type="submission" date="2022-04" db="EMBL/GenBank/DDBJ databases">
        <title>Jade perch genome.</title>
        <authorList>
            <person name="Chao B."/>
        </authorList>
    </citation>
    <scope>NUCLEOTIDE SEQUENCE</scope>
    <source>
        <strain evidence="1">CB-2022</strain>
    </source>
</reference>
<dbReference type="EMBL" id="CM041531">
    <property type="protein sequence ID" value="KAI3377628.1"/>
    <property type="molecule type" value="Genomic_DNA"/>
</dbReference>
<evidence type="ECO:0000313" key="2">
    <source>
        <dbReference type="Proteomes" id="UP000831701"/>
    </source>
</evidence>